<organism evidence="2 3">
    <name type="scientific">Marivivens niveibacter</name>
    <dbReference type="NCBI Taxonomy" id="1930667"/>
    <lineage>
        <taxon>Bacteria</taxon>
        <taxon>Pseudomonadati</taxon>
        <taxon>Pseudomonadota</taxon>
        <taxon>Alphaproteobacteria</taxon>
        <taxon>Rhodobacterales</taxon>
        <taxon>Paracoccaceae</taxon>
        <taxon>Marivivens group</taxon>
        <taxon>Marivivens</taxon>
    </lineage>
</organism>
<dbReference type="AlphaFoldDB" id="A0A251X0P6"/>
<evidence type="ECO:0000313" key="3">
    <source>
        <dbReference type="Proteomes" id="UP000194664"/>
    </source>
</evidence>
<dbReference type="EMBL" id="MSPP01000001">
    <property type="protein sequence ID" value="OUD09958.1"/>
    <property type="molecule type" value="Genomic_DNA"/>
</dbReference>
<sequence>MKTPIALILSLAALPVAAQDTSAIADIIDEQMQAFEARDIDRAFSFASPSLQRMFGSAEIFGHMVENGYSTVWNNTSVSYLALRQERGQWVQRVMVQDAEGAIVLFDYYMIENGDSWQIDAVTPIDVPAGMA</sequence>
<protein>
    <recommendedName>
        <fullName evidence="4">DUF4864 domain-containing protein</fullName>
    </recommendedName>
</protein>
<keyword evidence="3" id="KW-1185">Reference proteome</keyword>
<name>A0A251X0P6_9RHOB</name>
<dbReference type="RefSeq" id="WP_086449610.1">
    <property type="nucleotide sequence ID" value="NZ_MSPP01000001.1"/>
</dbReference>
<keyword evidence="1" id="KW-0732">Signal</keyword>
<accession>A0A251X0P6</accession>
<dbReference type="Pfam" id="PF16156">
    <property type="entry name" value="DUF4864"/>
    <property type="match status" value="1"/>
</dbReference>
<reference evidence="2 3" key="1">
    <citation type="submission" date="2016-12" db="EMBL/GenBank/DDBJ databases">
        <title>The draft genome sequence of HSLHS2.</title>
        <authorList>
            <person name="Hu D."/>
            <person name="Wang L."/>
            <person name="Shao Z."/>
        </authorList>
    </citation>
    <scope>NUCLEOTIDE SEQUENCE [LARGE SCALE GENOMIC DNA]</scope>
    <source>
        <strain evidence="2">MCCC 1A06712</strain>
    </source>
</reference>
<comment type="caution">
    <text evidence="2">The sequence shown here is derived from an EMBL/GenBank/DDBJ whole genome shotgun (WGS) entry which is preliminary data.</text>
</comment>
<proteinExistence type="predicted"/>
<dbReference type="OrthoDB" id="9130422at2"/>
<feature type="chain" id="PRO_5012558333" description="DUF4864 domain-containing protein" evidence="1">
    <location>
        <begin position="19"/>
        <end position="132"/>
    </location>
</feature>
<evidence type="ECO:0000256" key="1">
    <source>
        <dbReference type="SAM" id="SignalP"/>
    </source>
</evidence>
<feature type="signal peptide" evidence="1">
    <location>
        <begin position="1"/>
        <end position="18"/>
    </location>
</feature>
<evidence type="ECO:0008006" key="4">
    <source>
        <dbReference type="Google" id="ProtNLM"/>
    </source>
</evidence>
<gene>
    <name evidence="2" type="ORF">BVC71_00075</name>
</gene>
<dbReference type="InterPro" id="IPR032347">
    <property type="entry name" value="DUF4864"/>
</dbReference>
<evidence type="ECO:0000313" key="2">
    <source>
        <dbReference type="EMBL" id="OUD09958.1"/>
    </source>
</evidence>
<dbReference type="Proteomes" id="UP000194664">
    <property type="component" value="Unassembled WGS sequence"/>
</dbReference>